<protein>
    <recommendedName>
        <fullName evidence="6">Late embryogenesis abundant protein LEA-2 subgroup domain-containing protein</fullName>
    </recommendedName>
</protein>
<evidence type="ECO:0000256" key="4">
    <source>
        <dbReference type="ARBA" id="ARBA00023136"/>
    </source>
</evidence>
<evidence type="ECO:0000259" key="6">
    <source>
        <dbReference type="Pfam" id="PF03168"/>
    </source>
</evidence>
<evidence type="ECO:0000256" key="3">
    <source>
        <dbReference type="ARBA" id="ARBA00022989"/>
    </source>
</evidence>
<dbReference type="InterPro" id="IPR044839">
    <property type="entry name" value="NDR1-like"/>
</dbReference>
<dbReference type="EMBL" id="JAVIJP010000006">
    <property type="protein sequence ID" value="KAL3651257.1"/>
    <property type="molecule type" value="Genomic_DNA"/>
</dbReference>
<sequence length="187" mass="21148">MTLKAQSALKKIILFIQLFSIIILIPLLVWLVNHPEKPEISITLAHVDRLNLTRPSTVDSSIHPTIRFYNPNYNTMYYEDIFVLASYNGQNISTEVQVPAFNQDYHEETNNTCAHLVGNQQIVGNESRIQSDLRAGKMELSFVISGKLRWGIIISKSRVHMFTVNCVAIMPFGSSYVNGPFNCSTTL</sequence>
<comment type="subcellular location">
    <subcellularLocation>
        <location evidence="1">Membrane</location>
        <topology evidence="1">Single-pass membrane protein</topology>
    </subcellularLocation>
</comment>
<dbReference type="GO" id="GO:0016020">
    <property type="term" value="C:membrane"/>
    <property type="evidence" value="ECO:0007669"/>
    <property type="project" value="UniProtKB-SubCell"/>
</dbReference>
<name>A0ABD3EAL1_9LAMI</name>
<feature type="domain" description="Late embryogenesis abundant protein LEA-2 subgroup" evidence="6">
    <location>
        <begin position="65"/>
        <end position="163"/>
    </location>
</feature>
<keyword evidence="8" id="KW-1185">Reference proteome</keyword>
<reference evidence="8" key="1">
    <citation type="journal article" date="2024" name="IScience">
        <title>Strigolactones Initiate the Formation of Haustorium-like Structures in Castilleja.</title>
        <authorList>
            <person name="Buerger M."/>
            <person name="Peterson D."/>
            <person name="Chory J."/>
        </authorList>
    </citation>
    <scope>NUCLEOTIDE SEQUENCE [LARGE SCALE GENOMIC DNA]</scope>
</reference>
<dbReference type="PANTHER" id="PTHR31415">
    <property type="entry name" value="OS05G0367900 PROTEIN"/>
    <property type="match status" value="1"/>
</dbReference>
<evidence type="ECO:0000313" key="8">
    <source>
        <dbReference type="Proteomes" id="UP001632038"/>
    </source>
</evidence>
<evidence type="ECO:0000256" key="2">
    <source>
        <dbReference type="ARBA" id="ARBA00022692"/>
    </source>
</evidence>
<dbReference type="InterPro" id="IPR004864">
    <property type="entry name" value="LEA_2"/>
</dbReference>
<feature type="transmembrane region" description="Helical" evidence="5">
    <location>
        <begin position="12"/>
        <end position="32"/>
    </location>
</feature>
<keyword evidence="3 5" id="KW-1133">Transmembrane helix</keyword>
<dbReference type="Proteomes" id="UP001632038">
    <property type="component" value="Unassembled WGS sequence"/>
</dbReference>
<dbReference type="PANTHER" id="PTHR31415:SF20">
    <property type="entry name" value="NDR1_HIN1-LIKE PROTEIN 26"/>
    <property type="match status" value="1"/>
</dbReference>
<organism evidence="7 8">
    <name type="scientific">Castilleja foliolosa</name>
    <dbReference type="NCBI Taxonomy" id="1961234"/>
    <lineage>
        <taxon>Eukaryota</taxon>
        <taxon>Viridiplantae</taxon>
        <taxon>Streptophyta</taxon>
        <taxon>Embryophyta</taxon>
        <taxon>Tracheophyta</taxon>
        <taxon>Spermatophyta</taxon>
        <taxon>Magnoliopsida</taxon>
        <taxon>eudicotyledons</taxon>
        <taxon>Gunneridae</taxon>
        <taxon>Pentapetalae</taxon>
        <taxon>asterids</taxon>
        <taxon>lamiids</taxon>
        <taxon>Lamiales</taxon>
        <taxon>Orobanchaceae</taxon>
        <taxon>Pedicularideae</taxon>
        <taxon>Castillejinae</taxon>
        <taxon>Castilleja</taxon>
    </lineage>
</organism>
<evidence type="ECO:0000256" key="5">
    <source>
        <dbReference type="SAM" id="Phobius"/>
    </source>
</evidence>
<proteinExistence type="predicted"/>
<comment type="caution">
    <text evidence="7">The sequence shown here is derived from an EMBL/GenBank/DDBJ whole genome shotgun (WGS) entry which is preliminary data.</text>
</comment>
<accession>A0ABD3EAL1</accession>
<evidence type="ECO:0000313" key="7">
    <source>
        <dbReference type="EMBL" id="KAL3651257.1"/>
    </source>
</evidence>
<gene>
    <name evidence="7" type="ORF">CASFOL_004259</name>
</gene>
<dbReference type="Pfam" id="PF03168">
    <property type="entry name" value="LEA_2"/>
    <property type="match status" value="1"/>
</dbReference>
<keyword evidence="2 5" id="KW-0812">Transmembrane</keyword>
<dbReference type="AlphaFoldDB" id="A0ABD3EAL1"/>
<keyword evidence="4 5" id="KW-0472">Membrane</keyword>
<evidence type="ECO:0000256" key="1">
    <source>
        <dbReference type="ARBA" id="ARBA00004167"/>
    </source>
</evidence>